<dbReference type="Pfam" id="PF06325">
    <property type="entry name" value="PrmA"/>
    <property type="match status" value="1"/>
</dbReference>
<dbReference type="CDD" id="cd02440">
    <property type="entry name" value="AdoMet_MTases"/>
    <property type="match status" value="1"/>
</dbReference>
<accession>A0A7M7GDP5</accession>
<proteinExistence type="predicted"/>
<evidence type="ECO:0000313" key="4">
    <source>
        <dbReference type="EnsemblMetazoa" id="XP_003425856"/>
    </source>
</evidence>
<dbReference type="InterPro" id="IPR011990">
    <property type="entry name" value="TPR-like_helical_dom_sf"/>
</dbReference>
<feature type="region of interest" description="Disordered" evidence="3">
    <location>
        <begin position="618"/>
        <end position="655"/>
    </location>
</feature>
<dbReference type="SUPFAM" id="SSF53335">
    <property type="entry name" value="S-adenosyl-L-methionine-dependent methyltransferases"/>
    <property type="match status" value="1"/>
</dbReference>
<dbReference type="RefSeq" id="XP_008204167.1">
    <property type="nucleotide sequence ID" value="XM_008205945.4"/>
</dbReference>
<dbReference type="GO" id="GO:0016274">
    <property type="term" value="F:protein-arginine N-methyltransferase activity"/>
    <property type="evidence" value="ECO:0007669"/>
    <property type="project" value="InterPro"/>
</dbReference>
<dbReference type="PROSITE" id="PS51678">
    <property type="entry name" value="SAM_MT_PRMT"/>
    <property type="match status" value="1"/>
</dbReference>
<dbReference type="RefSeq" id="XP_003425856.1">
    <property type="nucleotide sequence ID" value="XM_003425808.4"/>
</dbReference>
<protein>
    <recommendedName>
        <fullName evidence="6">Protein arginine N-methyltransferase 9-like</fullName>
    </recommendedName>
</protein>
<dbReference type="InterPro" id="IPR029063">
    <property type="entry name" value="SAM-dependent_MTases_sf"/>
</dbReference>
<evidence type="ECO:0008006" key="6">
    <source>
        <dbReference type="Google" id="ProtNLM"/>
    </source>
</evidence>
<dbReference type="GO" id="GO:0005634">
    <property type="term" value="C:nucleus"/>
    <property type="evidence" value="ECO:0007669"/>
    <property type="project" value="TreeGrafter"/>
</dbReference>
<dbReference type="OrthoDB" id="5980806at2759"/>
<dbReference type="PANTHER" id="PTHR11006">
    <property type="entry name" value="PROTEIN ARGININE N-METHYLTRANSFERASE"/>
    <property type="match status" value="1"/>
</dbReference>
<dbReference type="EnsemblMetazoa" id="XM_008205945">
    <property type="protein sequence ID" value="XP_008204167"/>
    <property type="gene ID" value="LOC100117949"/>
</dbReference>
<evidence type="ECO:0000256" key="2">
    <source>
        <dbReference type="PROSITE-ProRule" id="PRU01015"/>
    </source>
</evidence>
<name>A0A7M7GDP5_NASVI</name>
<dbReference type="Gene3D" id="3.40.50.150">
    <property type="entry name" value="Vaccinia Virus protein VP39"/>
    <property type="match status" value="1"/>
</dbReference>
<evidence type="ECO:0000313" key="5">
    <source>
        <dbReference type="Proteomes" id="UP000002358"/>
    </source>
</evidence>
<dbReference type="GO" id="GO:0032259">
    <property type="term" value="P:methylation"/>
    <property type="evidence" value="ECO:0007669"/>
    <property type="project" value="UniProtKB-KW"/>
</dbReference>
<keyword evidence="5" id="KW-1185">Reference proteome</keyword>
<dbReference type="GO" id="GO:0042054">
    <property type="term" value="F:histone methyltransferase activity"/>
    <property type="evidence" value="ECO:0007669"/>
    <property type="project" value="TreeGrafter"/>
</dbReference>
<keyword evidence="1 2" id="KW-0949">S-adenosyl-L-methionine</keyword>
<reference evidence="4" key="1">
    <citation type="submission" date="2021-01" db="UniProtKB">
        <authorList>
            <consortium name="EnsemblMetazoa"/>
        </authorList>
    </citation>
    <scope>IDENTIFICATION</scope>
</reference>
<dbReference type="AlphaFoldDB" id="A0A7M7GDP5"/>
<dbReference type="EnsemblMetazoa" id="XM_003425808">
    <property type="protein sequence ID" value="XP_003425856"/>
    <property type="gene ID" value="LOC100117949"/>
</dbReference>
<organism evidence="4 5">
    <name type="scientific">Nasonia vitripennis</name>
    <name type="common">Parasitic wasp</name>
    <dbReference type="NCBI Taxonomy" id="7425"/>
    <lineage>
        <taxon>Eukaryota</taxon>
        <taxon>Metazoa</taxon>
        <taxon>Ecdysozoa</taxon>
        <taxon>Arthropoda</taxon>
        <taxon>Hexapoda</taxon>
        <taxon>Insecta</taxon>
        <taxon>Pterygota</taxon>
        <taxon>Neoptera</taxon>
        <taxon>Endopterygota</taxon>
        <taxon>Hymenoptera</taxon>
        <taxon>Apocrita</taxon>
        <taxon>Proctotrupomorpha</taxon>
        <taxon>Chalcidoidea</taxon>
        <taxon>Pteromalidae</taxon>
        <taxon>Pteromalinae</taxon>
        <taxon>Nasonia</taxon>
    </lineage>
</organism>
<feature type="compositionally biased region" description="Acidic residues" evidence="3">
    <location>
        <begin position="631"/>
        <end position="640"/>
    </location>
</feature>
<dbReference type="InterPro" id="IPR025799">
    <property type="entry name" value="Arg_MeTrfase"/>
</dbReference>
<dbReference type="SUPFAM" id="SSF48452">
    <property type="entry name" value="TPR-like"/>
    <property type="match status" value="1"/>
</dbReference>
<dbReference type="InterPro" id="IPR019734">
    <property type="entry name" value="TPR_rpt"/>
</dbReference>
<sequence>MHVIVNFIKMQAEVEEIVRVSLKKALDHDERGNFGQAYAYYTAVLEFWPARRSEFEKRFTTILCQWGIHLEQNDRLEDVIKCYENSLEIFPKNYTMLNNFAAHLLKMEEPLKAIKYLKRALDANKDFLPAERNLQNAYSMTVDRWHFSMLNDKSRNHAFDQAIRKRILLGYDTVLDIGTGTGLLSLYARDAGAKKVYACEYSTAMCNIAKKVFHRNEAENIKLICKASNDLKIPQDMPERVKLIVTEIFDAALFGELVIPTLIDAHQNLLATNGAGIIIPMSATLYIAAVESEYIRFRSSVLFDKCQYFGSLNFENIFVLPEEDFYDTENLENVNINYITEPKPILKINFNDLNELKNFSVDGVKEVLRTKCRYNGIVDGLVAWFKLNLDEDIILDSSQGKSCWQLAVFPTFPHNCKSNDKLRITAQILNGRLKCSYNLDHEDINTHEKLVYQLPKDVITFLNDNKFIESLIEVAKSKKNECIKTAFDTSPFPVYGLTLLKENHHCEILYFQTDNSALKHFIEHIVHKNNILGKVYFVSDFSEIVCTLDNIFVHNFDIKGELIDWGQQSYRETYNCLLSSTGTLLPERIFLMGQLVYSEELPKMVLVKDENIQRFTESKSSDNVDSIADPYNDDDDEDECSNSMEYNSSKNIENSNTDKNPKYVIAEYINQFKINQVFDLNSSLYNYDAFSESTTLVEMDESEMKEKVINFGKINPGKNGTVPNALVCWYKIQITDNNVHETRRNSSFMNHTAIVFENELQDKVLQGKDVRIKIQQMQDLVRISIV</sequence>
<feature type="compositionally biased region" description="Polar residues" evidence="3">
    <location>
        <begin position="641"/>
        <end position="655"/>
    </location>
</feature>
<dbReference type="SMR" id="A0A7M7GDP5"/>
<dbReference type="Gene3D" id="2.70.160.11">
    <property type="entry name" value="Hnrnp arginine n-methyltransferase1"/>
    <property type="match status" value="1"/>
</dbReference>
<dbReference type="PANTHER" id="PTHR11006:SF60">
    <property type="entry name" value="PROTEIN ARGININE N-METHYLTRANSFERASE 9"/>
    <property type="match status" value="1"/>
</dbReference>
<keyword evidence="2" id="KW-0808">Transferase</keyword>
<dbReference type="SMART" id="SM00028">
    <property type="entry name" value="TPR"/>
    <property type="match status" value="3"/>
</dbReference>
<dbReference type="Proteomes" id="UP000002358">
    <property type="component" value="Chromosome 2"/>
</dbReference>
<dbReference type="Gene3D" id="1.25.40.10">
    <property type="entry name" value="Tetratricopeptide repeat domain"/>
    <property type="match status" value="1"/>
</dbReference>
<dbReference type="InParanoid" id="A0A7M7GDP5"/>
<evidence type="ECO:0000256" key="3">
    <source>
        <dbReference type="SAM" id="MobiDB-lite"/>
    </source>
</evidence>
<evidence type="ECO:0000256" key="1">
    <source>
        <dbReference type="ARBA" id="ARBA00022691"/>
    </source>
</evidence>
<dbReference type="GeneID" id="100117949"/>
<keyword evidence="2" id="KW-0489">Methyltransferase</keyword>